<dbReference type="KEGG" id="ffu:CLAFUR5_07755"/>
<dbReference type="OrthoDB" id="69177at2759"/>
<dbReference type="Proteomes" id="UP000756132">
    <property type="component" value="Chromosome 6"/>
</dbReference>
<sequence>MAKRKRNNKPPADAAAASKKQAAGTGIRTPPYEDTHVEPTIASAVVSTEDLEITVETLQTLTAHPSVIKSKTCKDVRTAVFNFRHACTTGQNAVEGNSLTARISAALSDTKFTDARVLLAEMRIRNETPSLGALCRWVRALDVISGLAIHVEPSTMTVAGLSSPRDQELRQVLDAVLRVTGPTDPTPINITAEPGTIALQSTWDLRERQTPTRLTRASVEDGSIFKSCPPSLKNKFRIVETTSGAQRKPPNLHPAVLFASQNATIPLDNGPKTTSVHKHPIVPNLRLIKDVLSPEECSSMIAAGETMGFIPDAPIRQDEDTSILAHNFYWIVDQVFHDRLWERVSPFVPESVTGRQVRGVNRRFRVYRYVPGAEYRCHIDGAWPPSGLDPITDTYQYDASPPHALQSSLYTFLIYLNDDFRGGETTFFLPSGGREGVITAYPVQPIMGSVAVFPHGEAKGALLHEGTGVVEGTKYVIRTDVEYDVDVGVDSAGGGGG</sequence>
<comment type="cofactor">
    <cofactor evidence="1">
        <name>L-ascorbate</name>
        <dbReference type="ChEBI" id="CHEBI:38290"/>
    </cofactor>
</comment>
<keyword evidence="2" id="KW-0479">Metal-binding</keyword>
<feature type="compositionally biased region" description="Low complexity" evidence="6">
    <location>
        <begin position="9"/>
        <end position="23"/>
    </location>
</feature>
<dbReference type="GO" id="GO:0005506">
    <property type="term" value="F:iron ion binding"/>
    <property type="evidence" value="ECO:0007669"/>
    <property type="project" value="InterPro"/>
</dbReference>
<dbReference type="InterPro" id="IPR044862">
    <property type="entry name" value="Pro_4_hyd_alph_FE2OG_OXY"/>
</dbReference>
<dbReference type="Gene3D" id="2.60.120.620">
    <property type="entry name" value="q2cbj1_9rhob like domain"/>
    <property type="match status" value="1"/>
</dbReference>
<proteinExistence type="predicted"/>
<dbReference type="FunFam" id="2.60.120.620:FF:000020">
    <property type="entry name" value="Unplaced genomic scaffold supercont2.4, whole genome shotgun sequence"/>
    <property type="match status" value="1"/>
</dbReference>
<evidence type="ECO:0000313" key="8">
    <source>
        <dbReference type="EMBL" id="UJO18653.1"/>
    </source>
</evidence>
<reference evidence="8" key="2">
    <citation type="journal article" date="2022" name="Microb. Genom.">
        <title>A chromosome-scale genome assembly of the tomato pathogen Cladosporium fulvum reveals a compartmentalized genome architecture and the presence of a dispensable chromosome.</title>
        <authorList>
            <person name="Zaccaron A.Z."/>
            <person name="Chen L.H."/>
            <person name="Samaras A."/>
            <person name="Stergiopoulos I."/>
        </authorList>
    </citation>
    <scope>NUCLEOTIDE SEQUENCE</scope>
    <source>
        <strain evidence="8">Race5_Kim</strain>
    </source>
</reference>
<evidence type="ECO:0000256" key="6">
    <source>
        <dbReference type="SAM" id="MobiDB-lite"/>
    </source>
</evidence>
<dbReference type="InterPro" id="IPR045054">
    <property type="entry name" value="P4HA-like"/>
</dbReference>
<keyword evidence="3" id="KW-0223">Dioxygenase</keyword>
<feature type="domain" description="Fe2OG dioxygenase" evidence="7">
    <location>
        <begin position="359"/>
        <end position="483"/>
    </location>
</feature>
<feature type="region of interest" description="Disordered" evidence="6">
    <location>
        <begin position="1"/>
        <end position="35"/>
    </location>
</feature>
<evidence type="ECO:0000256" key="3">
    <source>
        <dbReference type="ARBA" id="ARBA00022964"/>
    </source>
</evidence>
<keyword evidence="4" id="KW-0560">Oxidoreductase</keyword>
<dbReference type="InterPro" id="IPR006620">
    <property type="entry name" value="Pro_4_hyd_alph"/>
</dbReference>
<dbReference type="AlphaFoldDB" id="A0A9Q8UQB6"/>
<dbReference type="PANTHER" id="PTHR10869">
    <property type="entry name" value="PROLYL 4-HYDROXYLASE ALPHA SUBUNIT"/>
    <property type="match status" value="1"/>
</dbReference>
<accession>A0A9Q8UQB6</accession>
<evidence type="ECO:0000256" key="5">
    <source>
        <dbReference type="ARBA" id="ARBA00023004"/>
    </source>
</evidence>
<evidence type="ECO:0000256" key="2">
    <source>
        <dbReference type="ARBA" id="ARBA00022723"/>
    </source>
</evidence>
<evidence type="ECO:0000256" key="1">
    <source>
        <dbReference type="ARBA" id="ARBA00001961"/>
    </source>
</evidence>
<dbReference type="GO" id="GO:0031418">
    <property type="term" value="F:L-ascorbic acid binding"/>
    <property type="evidence" value="ECO:0007669"/>
    <property type="project" value="InterPro"/>
</dbReference>
<gene>
    <name evidence="8" type="ORF">CLAFUR5_07755</name>
</gene>
<dbReference type="InterPro" id="IPR005123">
    <property type="entry name" value="Oxoglu/Fe-dep_dioxygenase_dom"/>
</dbReference>
<dbReference type="RefSeq" id="XP_047763019.1">
    <property type="nucleotide sequence ID" value="XM_047906903.1"/>
</dbReference>
<keyword evidence="5" id="KW-0408">Iron</keyword>
<evidence type="ECO:0000313" key="9">
    <source>
        <dbReference type="Proteomes" id="UP000756132"/>
    </source>
</evidence>
<dbReference type="SMART" id="SM00702">
    <property type="entry name" value="P4Hc"/>
    <property type="match status" value="1"/>
</dbReference>
<protein>
    <recommendedName>
        <fullName evidence="7">Fe2OG dioxygenase domain-containing protein</fullName>
    </recommendedName>
</protein>
<evidence type="ECO:0000256" key="4">
    <source>
        <dbReference type="ARBA" id="ARBA00023002"/>
    </source>
</evidence>
<dbReference type="GeneID" id="71987633"/>
<organism evidence="8 9">
    <name type="scientific">Passalora fulva</name>
    <name type="common">Tomato leaf mold</name>
    <name type="synonym">Cladosporium fulvum</name>
    <dbReference type="NCBI Taxonomy" id="5499"/>
    <lineage>
        <taxon>Eukaryota</taxon>
        <taxon>Fungi</taxon>
        <taxon>Dikarya</taxon>
        <taxon>Ascomycota</taxon>
        <taxon>Pezizomycotina</taxon>
        <taxon>Dothideomycetes</taxon>
        <taxon>Dothideomycetidae</taxon>
        <taxon>Mycosphaerellales</taxon>
        <taxon>Mycosphaerellaceae</taxon>
        <taxon>Fulvia</taxon>
    </lineage>
</organism>
<dbReference type="Pfam" id="PF13640">
    <property type="entry name" value="2OG-FeII_Oxy_3"/>
    <property type="match status" value="1"/>
</dbReference>
<dbReference type="PANTHER" id="PTHR10869:SF247">
    <property type="entry name" value="FE2OG DIOXYGENASE DOMAIN-CONTAINING PROTEIN"/>
    <property type="match status" value="1"/>
</dbReference>
<name>A0A9Q8UQB6_PASFU</name>
<keyword evidence="9" id="KW-1185">Reference proteome</keyword>
<dbReference type="EMBL" id="CP090168">
    <property type="protein sequence ID" value="UJO18653.1"/>
    <property type="molecule type" value="Genomic_DNA"/>
</dbReference>
<dbReference type="GO" id="GO:0005783">
    <property type="term" value="C:endoplasmic reticulum"/>
    <property type="evidence" value="ECO:0007669"/>
    <property type="project" value="TreeGrafter"/>
</dbReference>
<evidence type="ECO:0000259" key="7">
    <source>
        <dbReference type="PROSITE" id="PS51471"/>
    </source>
</evidence>
<reference evidence="8" key="1">
    <citation type="submission" date="2021-12" db="EMBL/GenBank/DDBJ databases">
        <authorList>
            <person name="Zaccaron A."/>
            <person name="Stergiopoulos I."/>
        </authorList>
    </citation>
    <scope>NUCLEOTIDE SEQUENCE</scope>
    <source>
        <strain evidence="8">Race5_Kim</strain>
    </source>
</reference>
<dbReference type="PROSITE" id="PS51471">
    <property type="entry name" value="FE2OG_OXY"/>
    <property type="match status" value="1"/>
</dbReference>
<dbReference type="GO" id="GO:0004656">
    <property type="term" value="F:procollagen-proline 4-dioxygenase activity"/>
    <property type="evidence" value="ECO:0007669"/>
    <property type="project" value="TreeGrafter"/>
</dbReference>